<evidence type="ECO:0000313" key="7">
    <source>
        <dbReference type="Proteomes" id="UP001249959"/>
    </source>
</evidence>
<dbReference type="PANTHER" id="PTHR48078">
    <property type="entry name" value="THREONINE DEHYDRATASE, MITOCHONDRIAL-RELATED"/>
    <property type="match status" value="1"/>
</dbReference>
<comment type="caution">
    <text evidence="6">The sequence shown here is derived from an EMBL/GenBank/DDBJ whole genome shotgun (WGS) entry which is preliminary data.</text>
</comment>
<dbReference type="SUPFAM" id="SSF53686">
    <property type="entry name" value="Tryptophan synthase beta subunit-like PLP-dependent enzymes"/>
    <property type="match status" value="1"/>
</dbReference>
<evidence type="ECO:0000256" key="3">
    <source>
        <dbReference type="ARBA" id="ARBA00022898"/>
    </source>
</evidence>
<dbReference type="Proteomes" id="UP001249959">
    <property type="component" value="Unassembled WGS sequence"/>
</dbReference>
<evidence type="ECO:0000256" key="2">
    <source>
        <dbReference type="ARBA" id="ARBA00010869"/>
    </source>
</evidence>
<dbReference type="CDD" id="cd01562">
    <property type="entry name" value="Thr-dehyd"/>
    <property type="match status" value="1"/>
</dbReference>
<gene>
    <name evidence="6" type="primary">ilvA</name>
    <name evidence="6" type="ORF">PQG45_00915</name>
</gene>
<dbReference type="InterPro" id="IPR036052">
    <property type="entry name" value="TrpB-like_PALP_sf"/>
</dbReference>
<keyword evidence="3" id="KW-0663">Pyridoxal phosphate</keyword>
<accession>A0ABU3TNZ8</accession>
<dbReference type="InterPro" id="IPR050147">
    <property type="entry name" value="Ser/Thr_Dehydratase"/>
</dbReference>
<dbReference type="InterPro" id="IPR001926">
    <property type="entry name" value="TrpB-like_PALP"/>
</dbReference>
<protein>
    <submittedName>
        <fullName evidence="6">Threonine ammonia-lyase IlvA</fullName>
        <ecNumber evidence="6">4.3.1.19</ecNumber>
    </submittedName>
</protein>
<reference evidence="6 7" key="1">
    <citation type="submission" date="2023-09" db="EMBL/GenBank/DDBJ databases">
        <title>Aquirufa genomes.</title>
        <authorList>
            <person name="Pitt A."/>
        </authorList>
    </citation>
    <scope>NUCLEOTIDE SEQUENCE [LARGE SCALE GENOMIC DNA]</scope>
    <source>
        <strain evidence="6 7">LEOWEIH-7C</strain>
    </source>
</reference>
<dbReference type="PROSITE" id="PS00165">
    <property type="entry name" value="DEHYDRATASE_SER_THR"/>
    <property type="match status" value="1"/>
</dbReference>
<dbReference type="GO" id="GO:0004794">
    <property type="term" value="F:threonine deaminase activity"/>
    <property type="evidence" value="ECO:0007669"/>
    <property type="project" value="UniProtKB-EC"/>
</dbReference>
<evidence type="ECO:0000259" key="5">
    <source>
        <dbReference type="Pfam" id="PF00291"/>
    </source>
</evidence>
<feature type="domain" description="Tryptophan synthase beta chain-like PALP" evidence="5">
    <location>
        <begin position="23"/>
        <end position="315"/>
    </location>
</feature>
<dbReference type="PANTHER" id="PTHR48078:SF11">
    <property type="entry name" value="THREONINE DEHYDRATASE, MITOCHONDRIAL"/>
    <property type="match status" value="1"/>
</dbReference>
<dbReference type="Gene3D" id="3.40.50.1100">
    <property type="match status" value="2"/>
</dbReference>
<dbReference type="InterPro" id="IPR000634">
    <property type="entry name" value="Ser/Thr_deHydtase_PyrdxlP-BS"/>
</dbReference>
<organism evidence="6 7">
    <name type="scientific">Aquirufa regiilacus</name>
    <dbReference type="NCBI Taxonomy" id="3024868"/>
    <lineage>
        <taxon>Bacteria</taxon>
        <taxon>Pseudomonadati</taxon>
        <taxon>Bacteroidota</taxon>
        <taxon>Cytophagia</taxon>
        <taxon>Cytophagales</taxon>
        <taxon>Flectobacillaceae</taxon>
        <taxon>Aquirufa</taxon>
    </lineage>
</organism>
<comment type="cofactor">
    <cofactor evidence="1">
        <name>pyridoxal 5'-phosphate</name>
        <dbReference type="ChEBI" id="CHEBI:597326"/>
    </cofactor>
</comment>
<dbReference type="EC" id="4.3.1.19" evidence="6"/>
<sequence>MEFNKLTEVPSLHQIKQAAQQIQDIVLKTPLLYAPRLSESFGAKIFLKREDLQGVRSYKIRGAYHKISNIPVDLRAQGVVAASAGNHAQGVALSCALLGIQAYIFMPKTTPLQKVEAVRFHGKEKVRIKLVGNTYDEAFAAAQTFCQQNHSIFIPPFDDYDIIAGQATVALEIVDQLPTPADFVLVAIGGGGLAAGASLVLHALSPQTKLIGVEPALAPSMSESLDAHQVVTLDSIDSFVDGASVKRVGEKTFGICEKSLDRMLVVEKKVLCQTMLDLYQYYSMIVEPAGALSVAALEQLRPEIEGKTVVCVISGGNFDTKRFPEISQLAKS</sequence>
<dbReference type="NCBIfam" id="NF006390">
    <property type="entry name" value="PRK08639.1"/>
    <property type="match status" value="1"/>
</dbReference>
<dbReference type="RefSeq" id="WP_316070122.1">
    <property type="nucleotide sequence ID" value="NZ_JAVNWW010000001.1"/>
</dbReference>
<dbReference type="EMBL" id="JAVNWW010000001">
    <property type="protein sequence ID" value="MDU0807588.1"/>
    <property type="molecule type" value="Genomic_DNA"/>
</dbReference>
<name>A0ABU3TNZ8_9BACT</name>
<evidence type="ECO:0000256" key="4">
    <source>
        <dbReference type="ARBA" id="ARBA00023239"/>
    </source>
</evidence>
<proteinExistence type="inferred from homology"/>
<keyword evidence="7" id="KW-1185">Reference proteome</keyword>
<dbReference type="Pfam" id="PF00291">
    <property type="entry name" value="PALP"/>
    <property type="match status" value="1"/>
</dbReference>
<keyword evidence="4 6" id="KW-0456">Lyase</keyword>
<comment type="similarity">
    <text evidence="2">Belongs to the serine/threonine dehydratase family.</text>
</comment>
<evidence type="ECO:0000256" key="1">
    <source>
        <dbReference type="ARBA" id="ARBA00001933"/>
    </source>
</evidence>
<evidence type="ECO:0000313" key="6">
    <source>
        <dbReference type="EMBL" id="MDU0807588.1"/>
    </source>
</evidence>